<keyword evidence="4" id="KW-0472">Membrane</keyword>
<protein>
    <submittedName>
        <fullName evidence="6">Sugar transferase</fullName>
    </submittedName>
</protein>
<feature type="transmembrane region" description="Helical" evidence="4">
    <location>
        <begin position="273"/>
        <end position="297"/>
    </location>
</feature>
<dbReference type="PATRIC" id="fig|1231190.3.peg.2637"/>
<sequence>MKHAPEKSNIPETEGGSNRTARKKRGNKPAQPQTHPDLVNLLGQGASVRRYRWLRYLKPMLPEILAAGALQSLIYTAFILNAERSDWDNLAIVCTVLVALPFAIALALLGLRRQDYPFTTAVFVTLVFFNAAVAMLSGARIPISYSALLTCYPIITVAMVFANLRLRRSLHDSVAILDFPDAERANALLGGVAVLRDKDADITPYDRILIDSETHHNPEWSGFLTRAYMVGAKITPWISFLEMRRGRVDVDAFDISHLAYSPSQIYYSKAKRVFDIVAVLLTAPLTVPLGILIWLYIRALDGGPALFVQTRRGYAGQPFNMLKFRTMHLGRQGGSTRKNDDRIIRGCGFLRRLRLDELPQLLNIWRGEMSLVGPRPVAEYVAQASEAAEPKFIHRWLVVPGITGWAQVNSGYAETTQQEIDKLSYDLYYIKHLSVDLDILIILSTISTVIFGKGAR</sequence>
<feature type="transmembrane region" description="Helical" evidence="4">
    <location>
        <begin position="118"/>
        <end position="137"/>
    </location>
</feature>
<feature type="region of interest" description="Disordered" evidence="3">
    <location>
        <begin position="1"/>
        <end position="38"/>
    </location>
</feature>
<dbReference type="eggNOG" id="COG2148">
    <property type="taxonomic scope" value="Bacteria"/>
</dbReference>
<evidence type="ECO:0000313" key="6">
    <source>
        <dbReference type="EMBL" id="EKF41931.1"/>
    </source>
</evidence>
<feature type="transmembrane region" description="Helical" evidence="4">
    <location>
        <begin position="60"/>
        <end position="78"/>
    </location>
</feature>
<dbReference type="GO" id="GO:0016780">
    <property type="term" value="F:phosphotransferase activity, for other substituted phosphate groups"/>
    <property type="evidence" value="ECO:0007669"/>
    <property type="project" value="TreeGrafter"/>
</dbReference>
<proteinExistence type="inferred from homology"/>
<dbReference type="EMBL" id="AMSI01000008">
    <property type="protein sequence ID" value="EKF41931.1"/>
    <property type="molecule type" value="Genomic_DNA"/>
</dbReference>
<dbReference type="Proteomes" id="UP000007374">
    <property type="component" value="Unassembled WGS sequence"/>
</dbReference>
<dbReference type="STRING" id="721133.SAMN05216176_104189"/>
<keyword evidence="6" id="KW-0808">Transferase</keyword>
<comment type="similarity">
    <text evidence="1">Belongs to the bacterial sugar transferase family.</text>
</comment>
<feature type="domain" description="Bacterial sugar transferase" evidence="5">
    <location>
        <begin position="271"/>
        <end position="450"/>
    </location>
</feature>
<gene>
    <name evidence="6" type="ORF">NA8A_12700</name>
</gene>
<feature type="transmembrane region" description="Helical" evidence="4">
    <location>
        <begin position="143"/>
        <end position="164"/>
    </location>
</feature>
<evidence type="ECO:0000313" key="7">
    <source>
        <dbReference type="Proteomes" id="UP000007374"/>
    </source>
</evidence>
<accession>K2P3G3</accession>
<dbReference type="Pfam" id="PF02397">
    <property type="entry name" value="Bac_transf"/>
    <property type="match status" value="1"/>
</dbReference>
<evidence type="ECO:0000256" key="4">
    <source>
        <dbReference type="SAM" id="Phobius"/>
    </source>
</evidence>
<reference evidence="6 7" key="1">
    <citation type="journal article" date="2012" name="J. Bacteriol.">
        <title>Genome Sequence of Nitratireductor indicus Type Strain C115.</title>
        <authorList>
            <person name="Lai Q."/>
            <person name="Li G."/>
            <person name="Yu Z."/>
            <person name="Shao Z."/>
        </authorList>
    </citation>
    <scope>NUCLEOTIDE SEQUENCE [LARGE SCALE GENOMIC DNA]</scope>
    <source>
        <strain evidence="6 7">C115</strain>
    </source>
</reference>
<evidence type="ECO:0000256" key="3">
    <source>
        <dbReference type="SAM" id="MobiDB-lite"/>
    </source>
</evidence>
<dbReference type="InterPro" id="IPR003362">
    <property type="entry name" value="Bact_transf"/>
</dbReference>
<dbReference type="PANTHER" id="PTHR30576:SF0">
    <property type="entry name" value="UNDECAPRENYL-PHOSPHATE N-ACETYLGALACTOSAMINYL 1-PHOSPHATE TRANSFERASE-RELATED"/>
    <property type="match status" value="1"/>
</dbReference>
<dbReference type="GO" id="GO:0000271">
    <property type="term" value="P:polysaccharide biosynthetic process"/>
    <property type="evidence" value="ECO:0007669"/>
    <property type="project" value="UniProtKB-KW"/>
</dbReference>
<name>K2P3G3_9HYPH</name>
<keyword evidence="2" id="KW-0270">Exopolysaccharide synthesis</keyword>
<dbReference type="AlphaFoldDB" id="K2P3G3"/>
<dbReference type="PANTHER" id="PTHR30576">
    <property type="entry name" value="COLANIC BIOSYNTHESIS UDP-GLUCOSE LIPID CARRIER TRANSFERASE"/>
    <property type="match status" value="1"/>
</dbReference>
<feature type="transmembrane region" description="Helical" evidence="4">
    <location>
        <begin position="90"/>
        <end position="111"/>
    </location>
</feature>
<organism evidence="6 7">
    <name type="scientific">Nitratireductor indicus C115</name>
    <dbReference type="NCBI Taxonomy" id="1231190"/>
    <lineage>
        <taxon>Bacteria</taxon>
        <taxon>Pseudomonadati</taxon>
        <taxon>Pseudomonadota</taxon>
        <taxon>Alphaproteobacteria</taxon>
        <taxon>Hyphomicrobiales</taxon>
        <taxon>Phyllobacteriaceae</taxon>
        <taxon>Nitratireductor</taxon>
    </lineage>
</organism>
<keyword evidence="7" id="KW-1185">Reference proteome</keyword>
<keyword evidence="4" id="KW-0812">Transmembrane</keyword>
<keyword evidence="4" id="KW-1133">Transmembrane helix</keyword>
<comment type="caution">
    <text evidence="6">The sequence shown here is derived from an EMBL/GenBank/DDBJ whole genome shotgun (WGS) entry which is preliminary data.</text>
</comment>
<evidence type="ECO:0000256" key="2">
    <source>
        <dbReference type="ARBA" id="ARBA00023169"/>
    </source>
</evidence>
<evidence type="ECO:0000256" key="1">
    <source>
        <dbReference type="ARBA" id="ARBA00006464"/>
    </source>
</evidence>
<evidence type="ECO:0000259" key="5">
    <source>
        <dbReference type="Pfam" id="PF02397"/>
    </source>
</evidence>